<accession>A0ABQ0YIZ0</accession>
<name>A0ABQ0YIZ0_9NOCA</name>
<comment type="caution">
    <text evidence="2">The sequence shown here is derived from an EMBL/GenBank/DDBJ whole genome shotgun (WGS) entry which is preliminary data.</text>
</comment>
<reference evidence="2 3" key="1">
    <citation type="journal article" date="2018" name="Biodegradation">
        <title>1,4-Dioxane degradation characteristics of Rhodococcus aetherivorans JCM 14343.</title>
        <authorList>
            <person name="Inoue D."/>
            <person name="Tsunoda T."/>
            <person name="Yamamoto N."/>
            <person name="Ike M."/>
            <person name="Sei K."/>
        </authorList>
    </citation>
    <scope>NUCLEOTIDE SEQUENCE [LARGE SCALE GENOMIC DNA]</scope>
    <source>
        <strain evidence="2 3">JCM 14343</strain>
    </source>
</reference>
<feature type="region of interest" description="Disordered" evidence="1">
    <location>
        <begin position="170"/>
        <end position="191"/>
    </location>
</feature>
<evidence type="ECO:0000313" key="2">
    <source>
        <dbReference type="EMBL" id="GES36513.1"/>
    </source>
</evidence>
<proteinExistence type="predicted"/>
<protein>
    <submittedName>
        <fullName evidence="2">Uncharacterized protein</fullName>
    </submittedName>
</protein>
<gene>
    <name evidence="2" type="ORF">RAJCM14343_1765</name>
</gene>
<evidence type="ECO:0000313" key="3">
    <source>
        <dbReference type="Proteomes" id="UP000325466"/>
    </source>
</evidence>
<organism evidence="2 3">
    <name type="scientific">Rhodococcus aetherivorans</name>
    <dbReference type="NCBI Taxonomy" id="191292"/>
    <lineage>
        <taxon>Bacteria</taxon>
        <taxon>Bacillati</taxon>
        <taxon>Actinomycetota</taxon>
        <taxon>Actinomycetes</taxon>
        <taxon>Mycobacteriales</taxon>
        <taxon>Nocardiaceae</taxon>
        <taxon>Rhodococcus</taxon>
    </lineage>
</organism>
<keyword evidence="3" id="KW-1185">Reference proteome</keyword>
<dbReference type="EMBL" id="BLAH01000068">
    <property type="protein sequence ID" value="GES36513.1"/>
    <property type="molecule type" value="Genomic_DNA"/>
</dbReference>
<sequence length="273" mass="29210">MSGRRADAPGTTALLDTLIARLSPTGTWSSLAGTLDAIELVIEAARGTVLAHTLRAVHLEVTEPRPEMWIGGRWPDSEGFYLATMAARFEQLLDSCEAVAALHRAGNHRGGWAVLGQAGDTLERLWMLTETLVFDQPRDEARRCAHAWYAFADAYRRLTPGTPVTVHPFDAALSGDVGEDEDTSLGDGRQHAPTRAKDLVAAIDAGVRLTQVYLPAKLQLDPGLDAGGVHTAGVGIDSPPMSAAQLHLALDLIHTAAVSVDAAVKISLTHRHR</sequence>
<evidence type="ECO:0000256" key="1">
    <source>
        <dbReference type="SAM" id="MobiDB-lite"/>
    </source>
</evidence>
<dbReference type="Proteomes" id="UP000325466">
    <property type="component" value="Unassembled WGS sequence"/>
</dbReference>
<dbReference type="RefSeq" id="WP_029546865.1">
    <property type="nucleotide sequence ID" value="NZ_BAAAYP010000068.1"/>
</dbReference>